<dbReference type="CDD" id="cd00657">
    <property type="entry name" value="Ferritin_like"/>
    <property type="match status" value="1"/>
</dbReference>
<dbReference type="InterPro" id="IPR009078">
    <property type="entry name" value="Ferritin-like_SF"/>
</dbReference>
<dbReference type="EMBL" id="CP093442">
    <property type="protein sequence ID" value="UOF00117.1"/>
    <property type="molecule type" value="Genomic_DNA"/>
</dbReference>
<protein>
    <submittedName>
        <fullName evidence="1">Ferritin-like domain-containing protein</fullName>
    </submittedName>
</protein>
<keyword evidence="2" id="KW-1185">Reference proteome</keyword>
<organism evidence="1 2">
    <name type="scientific">Bdellovibrio reynosensis</name>
    <dbReference type="NCBI Taxonomy" id="2835041"/>
    <lineage>
        <taxon>Bacteria</taxon>
        <taxon>Pseudomonadati</taxon>
        <taxon>Bdellovibrionota</taxon>
        <taxon>Bdellovibrionia</taxon>
        <taxon>Bdellovibrionales</taxon>
        <taxon>Pseudobdellovibrionaceae</taxon>
        <taxon>Bdellovibrio</taxon>
    </lineage>
</organism>
<proteinExistence type="predicted"/>
<dbReference type="RefSeq" id="WP_243535769.1">
    <property type="nucleotide sequence ID" value="NZ_CP093442.1"/>
</dbReference>
<evidence type="ECO:0000313" key="2">
    <source>
        <dbReference type="Proteomes" id="UP000830116"/>
    </source>
</evidence>
<evidence type="ECO:0000313" key="1">
    <source>
        <dbReference type="EMBL" id="UOF00117.1"/>
    </source>
</evidence>
<sequence>MASFTDSIANLISLVVQTPHLESAWLNTLSHMEHLAAEQIMGNISKSTPKEYIPEIQNHADDEYRHRDVILNLRPHAEPLNESYRLLRQRLSNIAESFVMGYFANPVLVQASSRFTAYVHGAITIEQFPFQIYSVYIDGTRDPKIREAMKQVLSEENAHIALGRKFRDSLPAEDQISLQQLQAIEKDMCLKMVLRMTDLVQEFIDADEKNLADLKPSSQLVAMISDRPYATYAWTYALANGEETAARHMQRIFNDRNIPQPPSMQEHVDDEIRHTQMLQRCILLDRRVYSKTDVYKQLEKSMIRASNRYLLGYFSALMKEIKEPEMLYLYGAWGLEMRVFKHYSEIQRTTDNMSLAHTIAVILNDEAEHTKMVNNNLTEKNYFDPEILKFVKQIEEEQFEKFCAQGVHLIVEAEAAGSFVPPYKVVENQVNSTPTLASSPVMELQ</sequence>
<dbReference type="SUPFAM" id="SSF47240">
    <property type="entry name" value="Ferritin-like"/>
    <property type="match status" value="2"/>
</dbReference>
<dbReference type="Proteomes" id="UP000830116">
    <property type="component" value="Chromosome"/>
</dbReference>
<name>A0ABY4C574_9BACT</name>
<accession>A0ABY4C574</accession>
<reference evidence="1" key="1">
    <citation type="submission" date="2022-03" db="EMBL/GenBank/DDBJ databases">
        <title>Genome Identification and Characterization of new species Bdellovibrio reynosense LBG001 sp. nov. from a Mexico soil sample.</title>
        <authorList>
            <person name="Camilli A."/>
            <person name="Ajao Y."/>
            <person name="Guo X."/>
        </authorList>
    </citation>
    <scope>NUCLEOTIDE SEQUENCE</scope>
    <source>
        <strain evidence="1">LBG001</strain>
    </source>
</reference>
<gene>
    <name evidence="1" type="ORF">MNR06_10430</name>
</gene>